<dbReference type="RefSeq" id="WP_394824400.1">
    <property type="nucleotide sequence ID" value="NZ_CP089984.1"/>
</dbReference>
<dbReference type="SUPFAM" id="SSF46689">
    <property type="entry name" value="Homeodomain-like"/>
    <property type="match status" value="1"/>
</dbReference>
<evidence type="ECO:0000259" key="1">
    <source>
        <dbReference type="Pfam" id="PF02954"/>
    </source>
</evidence>
<feature type="domain" description="DNA binding HTH" evidence="1">
    <location>
        <begin position="40"/>
        <end position="79"/>
    </location>
</feature>
<proteinExistence type="predicted"/>
<dbReference type="InterPro" id="IPR002197">
    <property type="entry name" value="HTH_Fis"/>
</dbReference>
<evidence type="ECO:0000313" key="2">
    <source>
        <dbReference type="EMBL" id="WXB14775.1"/>
    </source>
</evidence>
<accession>A0ABZ2M095</accession>
<dbReference type="PRINTS" id="PR01590">
    <property type="entry name" value="HTHFIS"/>
</dbReference>
<protein>
    <submittedName>
        <fullName evidence="2">Helix-turn-helix domain-containing protein</fullName>
    </submittedName>
</protein>
<organism evidence="2 3">
    <name type="scientific">Pendulispora albinea</name>
    <dbReference type="NCBI Taxonomy" id="2741071"/>
    <lineage>
        <taxon>Bacteria</taxon>
        <taxon>Pseudomonadati</taxon>
        <taxon>Myxococcota</taxon>
        <taxon>Myxococcia</taxon>
        <taxon>Myxococcales</taxon>
        <taxon>Sorangiineae</taxon>
        <taxon>Pendulisporaceae</taxon>
        <taxon>Pendulispora</taxon>
    </lineage>
</organism>
<name>A0ABZ2M095_9BACT</name>
<dbReference type="EMBL" id="CP089984">
    <property type="protein sequence ID" value="WXB14775.1"/>
    <property type="molecule type" value="Genomic_DNA"/>
</dbReference>
<dbReference type="Proteomes" id="UP001370348">
    <property type="component" value="Chromosome"/>
</dbReference>
<dbReference type="Pfam" id="PF02954">
    <property type="entry name" value="HTH_8"/>
    <property type="match status" value="1"/>
</dbReference>
<reference evidence="2 3" key="1">
    <citation type="submission" date="2021-12" db="EMBL/GenBank/DDBJ databases">
        <title>Discovery of the Pendulisporaceae a myxobacterial family with distinct sporulation behavior and unique specialized metabolism.</title>
        <authorList>
            <person name="Garcia R."/>
            <person name="Popoff A."/>
            <person name="Bader C.D."/>
            <person name="Loehr J."/>
            <person name="Walesch S."/>
            <person name="Walt C."/>
            <person name="Boldt J."/>
            <person name="Bunk B."/>
            <person name="Haeckl F.J.F.P.J."/>
            <person name="Gunesch A.P."/>
            <person name="Birkelbach J."/>
            <person name="Nuebel U."/>
            <person name="Pietschmann T."/>
            <person name="Bach T."/>
            <person name="Mueller R."/>
        </authorList>
    </citation>
    <scope>NUCLEOTIDE SEQUENCE [LARGE SCALE GENOMIC DNA]</scope>
    <source>
        <strain evidence="2 3">MSr11954</strain>
    </source>
</reference>
<gene>
    <name evidence="2" type="ORF">LZC94_44020</name>
</gene>
<sequence>MQNVENPRISEEGEREVQSTELDAIASKLLTLPGSFGNKLEVIERAAIVETMRSVGHNKSQAARLLGMDRKALERRWQRIRALESAPAEGETETPNR</sequence>
<keyword evidence="3" id="KW-1185">Reference proteome</keyword>
<dbReference type="InterPro" id="IPR009057">
    <property type="entry name" value="Homeodomain-like_sf"/>
</dbReference>
<dbReference type="Gene3D" id="1.10.10.60">
    <property type="entry name" value="Homeodomain-like"/>
    <property type="match status" value="1"/>
</dbReference>
<evidence type="ECO:0000313" key="3">
    <source>
        <dbReference type="Proteomes" id="UP001370348"/>
    </source>
</evidence>